<organism evidence="3 6">
    <name type="scientific">Xanthomonas sontii</name>
    <dbReference type="NCBI Taxonomy" id="2650745"/>
    <lineage>
        <taxon>Bacteria</taxon>
        <taxon>Pseudomonadati</taxon>
        <taxon>Pseudomonadota</taxon>
        <taxon>Gammaproteobacteria</taxon>
        <taxon>Lysobacterales</taxon>
        <taxon>Lysobacteraceae</taxon>
        <taxon>Xanthomonas</taxon>
    </lineage>
</organism>
<proteinExistence type="predicted"/>
<reference evidence="5 6" key="1">
    <citation type="submission" date="2019-11" db="EMBL/GenBank/DDBJ databases">
        <title>First report of rice panicle blight caused by Xanthomonas sp. in Iran.</title>
        <authorList>
            <person name="Mirghasempour S.A."/>
            <person name="Huang S."/>
            <person name="Brady C.L."/>
            <person name="Studholme D.J."/>
        </authorList>
    </citation>
    <scope>NUCLEOTIDE SEQUENCE [LARGE SCALE GENOMIC DNA]</scope>
    <source>
        <strain evidence="3 6">ASD011</strain>
        <strain evidence="5">SAM114</strain>
    </source>
</reference>
<accession>A0A6N7QDB5</accession>
<evidence type="ECO:0000313" key="3">
    <source>
        <dbReference type="EMBL" id="MRH02304.1"/>
    </source>
</evidence>
<dbReference type="RefSeq" id="WP_150410488.1">
    <property type="nucleotide sequence ID" value="NZ_NMPO01000074.1"/>
</dbReference>
<protein>
    <submittedName>
        <fullName evidence="3">Uncharacterized protein</fullName>
    </submittedName>
</protein>
<evidence type="ECO:0000313" key="6">
    <source>
        <dbReference type="Proteomes" id="UP000439314"/>
    </source>
</evidence>
<reference evidence="4" key="2">
    <citation type="journal article" date="2020" name="Plant Dis.">
        <title>A Grain Rot of Rice in Iran Caused by a Xanthomonas Strain Closely Related to X. sacchari.</title>
        <authorList>
            <person name="Mirghasempour S.A."/>
            <person name="Huang S."/>
            <person name="Studholme D.J."/>
            <person name="Brady C.L."/>
        </authorList>
    </citation>
    <scope>NUCLEOTIDE SEQUENCE</scope>
    <source>
        <strain evidence="4">SAM114</strain>
    </source>
</reference>
<feature type="region of interest" description="Disordered" evidence="1">
    <location>
        <begin position="44"/>
        <end position="63"/>
    </location>
</feature>
<keyword evidence="2" id="KW-0472">Membrane</keyword>
<dbReference type="Proteomes" id="UP000437931">
    <property type="component" value="Unassembled WGS sequence"/>
</dbReference>
<comment type="caution">
    <text evidence="3">The sequence shown here is derived from an EMBL/GenBank/DDBJ whole genome shotgun (WGS) entry which is preliminary data.</text>
</comment>
<evidence type="ECO:0000313" key="5">
    <source>
        <dbReference type="Proteomes" id="UP000437931"/>
    </source>
</evidence>
<evidence type="ECO:0000313" key="4">
    <source>
        <dbReference type="EMBL" id="MRH76650.1"/>
    </source>
</evidence>
<keyword evidence="2" id="KW-1133">Transmembrane helix</keyword>
<dbReference type="Proteomes" id="UP000439314">
    <property type="component" value="Unassembled WGS sequence"/>
</dbReference>
<evidence type="ECO:0000256" key="2">
    <source>
        <dbReference type="SAM" id="Phobius"/>
    </source>
</evidence>
<gene>
    <name evidence="3" type="ORF">GIY21_18555</name>
    <name evidence="4" type="ORF">GIY22_18645</name>
</gene>
<name>A0A6N7QDB5_9XANT</name>
<feature type="compositionally biased region" description="Polar residues" evidence="1">
    <location>
        <begin position="44"/>
        <end position="56"/>
    </location>
</feature>
<dbReference type="EMBL" id="WJPN01000020">
    <property type="protein sequence ID" value="MRH02304.1"/>
    <property type="molecule type" value="Genomic_DNA"/>
</dbReference>
<sequence>MKIGHLRLIGVFIAALLIVVAASFYVGEGHFSVRKLDGAQLRSSPIASGKSSTETAVNVGGNDGEGAGEVADVTKTSLRGLKTGSGPFAGEAVLLSGDSMSLGKAKILFDRENFPSLLNGFERKYSGDPEAQALKRLYFSDMKRQLSGRSDISGVDFECGTTVCIGALRLKGGVDDPNLVESTLGKTNPVYGLMETSDAVGDVIEKRFSFSVDPKVNSISSN</sequence>
<keyword evidence="5" id="KW-1185">Reference proteome</keyword>
<feature type="transmembrane region" description="Helical" evidence="2">
    <location>
        <begin position="6"/>
        <end position="26"/>
    </location>
</feature>
<dbReference type="AlphaFoldDB" id="A0A6N7QDB5"/>
<keyword evidence="2" id="KW-0812">Transmembrane</keyword>
<dbReference type="EMBL" id="WJPM01000020">
    <property type="protein sequence ID" value="MRH76650.1"/>
    <property type="molecule type" value="Genomic_DNA"/>
</dbReference>
<evidence type="ECO:0000256" key="1">
    <source>
        <dbReference type="SAM" id="MobiDB-lite"/>
    </source>
</evidence>